<dbReference type="PANTHER" id="PTHR24177:SF470">
    <property type="entry name" value="ANKYRIN REPEAT PROTEIN"/>
    <property type="match status" value="1"/>
</dbReference>
<dbReference type="SUPFAM" id="SSF48403">
    <property type="entry name" value="Ankyrin repeat"/>
    <property type="match status" value="2"/>
</dbReference>
<feature type="transmembrane region" description="Helical" evidence="2">
    <location>
        <begin position="352"/>
        <end position="371"/>
    </location>
</feature>
<reference evidence="5" key="1">
    <citation type="submission" date="2025-08" db="UniProtKB">
        <authorList>
            <consortium name="RefSeq"/>
        </authorList>
    </citation>
    <scope>IDENTIFICATION</scope>
    <source>
        <tissue evidence="5">Leaves</tissue>
    </source>
</reference>
<dbReference type="Proteomes" id="UP001652660">
    <property type="component" value="Chromosome 3c"/>
</dbReference>
<evidence type="ECO:0000256" key="1">
    <source>
        <dbReference type="SAM" id="MobiDB-lite"/>
    </source>
</evidence>
<feature type="compositionally biased region" description="Polar residues" evidence="1">
    <location>
        <begin position="428"/>
        <end position="437"/>
    </location>
</feature>
<keyword evidence="2" id="KW-0812">Transmembrane</keyword>
<feature type="region of interest" description="Disordered" evidence="1">
    <location>
        <begin position="282"/>
        <end position="339"/>
    </location>
</feature>
<keyword evidence="2" id="KW-1133">Transmembrane helix</keyword>
<keyword evidence="2" id="KW-0472">Membrane</keyword>
<dbReference type="GeneID" id="140037609"/>
<dbReference type="Pfam" id="PF13962">
    <property type="entry name" value="PGG"/>
    <property type="match status" value="1"/>
</dbReference>
<keyword evidence="4" id="KW-1185">Reference proteome</keyword>
<dbReference type="Gene3D" id="1.25.40.20">
    <property type="entry name" value="Ankyrin repeat-containing domain"/>
    <property type="match status" value="2"/>
</dbReference>
<dbReference type="PANTHER" id="PTHR24177">
    <property type="entry name" value="CASKIN"/>
    <property type="match status" value="1"/>
</dbReference>
<name>A0ABM4X2I0_COFAR</name>
<feature type="transmembrane region" description="Helical" evidence="2">
    <location>
        <begin position="679"/>
        <end position="704"/>
    </location>
</feature>
<dbReference type="InterPro" id="IPR002110">
    <property type="entry name" value="Ankyrin_rpt"/>
</dbReference>
<dbReference type="RefSeq" id="XP_071938233.1">
    <property type="nucleotide sequence ID" value="XM_072082132.1"/>
</dbReference>
<accession>A0ABM4X2I0</accession>
<protein>
    <submittedName>
        <fullName evidence="5">Uncharacterized protein isoform X1</fullName>
    </submittedName>
</protein>
<organism evidence="4 5">
    <name type="scientific">Coffea arabica</name>
    <name type="common">Arabian coffee</name>
    <dbReference type="NCBI Taxonomy" id="13443"/>
    <lineage>
        <taxon>Eukaryota</taxon>
        <taxon>Viridiplantae</taxon>
        <taxon>Streptophyta</taxon>
        <taxon>Embryophyta</taxon>
        <taxon>Tracheophyta</taxon>
        <taxon>Spermatophyta</taxon>
        <taxon>Magnoliopsida</taxon>
        <taxon>eudicotyledons</taxon>
        <taxon>Gunneridae</taxon>
        <taxon>Pentapetalae</taxon>
        <taxon>asterids</taxon>
        <taxon>lamiids</taxon>
        <taxon>Gentianales</taxon>
        <taxon>Rubiaceae</taxon>
        <taxon>Ixoroideae</taxon>
        <taxon>Gardenieae complex</taxon>
        <taxon>Bertiereae - Coffeeae clade</taxon>
        <taxon>Coffeeae</taxon>
        <taxon>Coffea</taxon>
    </lineage>
</organism>
<feature type="transmembrane region" description="Helical" evidence="2">
    <location>
        <begin position="716"/>
        <end position="734"/>
    </location>
</feature>
<feature type="region of interest" description="Disordered" evidence="1">
    <location>
        <begin position="424"/>
        <end position="445"/>
    </location>
</feature>
<sequence length="760" mass="86022">MRNDNQIEPQGFDEDELFQFTMKKNWKEVLRICKTYPSAACEAKLTNSEETALHIAVSSYHVGEKEANALAAIIRQLVELLPVGQAVEILKAENDKGDTALHLAAALGSVTICYCIARKHRELIRMRNQKGETPMFLAAHHGHMEAFQLFHELYNGNASEPDYSLCRRNDGDTILHSAISGEYFALADLITIKYGRLVNSVNQEGISPLHILASMPNLFESSSNLRLCDRMVYRCVYVPEVIRRGGPRSIKETEEHYPENYQTCVNFIRLLSTAFRIIAPLGKGQDQGQGQGPGTEDPEEGKMEGQASRGEDSDSRQPGSTIDRETPIDGNQGKELNDENTFPPNYATCIQLFKFAIHLVLIIFGIGIRKISKIAEKKQRHNRAVRMMDKLIGQESRYKYSHDGQDPINAAERIYTGRFVIPKAAPQTHDTPSSSKDNIPGSKPETQILERETPLLIAAKMGITEMVHKILKTFPEAIQDLDGDGKNALLLAVEYRQSEVYDLLVMMKPPKSVFYQLDSEGNSVMHVAAKFPEYQTWIVPVGALQMAWEIKWYEHVKRSLPPRFIRYNKRRETANEIFARTHERLLKVETNWLMRTSQSCSVVAALIASVAYATASAVPGGFDQNTGYPLLQNQPSFHVYSVTSVLSLCFSVASVLFFLNILTSRFQQQDFTKDLPQKLLFGSICLSTSIVAMLISFCTGHFFVLKHQFPKEALPTYIIACLPIICFAMAKLITKFTFYFEWMWSVIARTPLRSYRKYFY</sequence>
<dbReference type="InterPro" id="IPR036770">
    <property type="entry name" value="Ankyrin_rpt-contain_sf"/>
</dbReference>
<feature type="domain" description="PGG" evidence="3">
    <location>
        <begin position="591"/>
        <end position="703"/>
    </location>
</feature>
<feature type="transmembrane region" description="Helical" evidence="2">
    <location>
        <begin position="638"/>
        <end position="659"/>
    </location>
</feature>
<evidence type="ECO:0000259" key="3">
    <source>
        <dbReference type="Pfam" id="PF13962"/>
    </source>
</evidence>
<dbReference type="SMART" id="SM00248">
    <property type="entry name" value="ANK"/>
    <property type="match status" value="7"/>
</dbReference>
<gene>
    <name evidence="5" type="primary">LOC140037609</name>
</gene>
<evidence type="ECO:0000313" key="4">
    <source>
        <dbReference type="Proteomes" id="UP001652660"/>
    </source>
</evidence>
<feature type="transmembrane region" description="Helical" evidence="2">
    <location>
        <begin position="600"/>
        <end position="618"/>
    </location>
</feature>
<evidence type="ECO:0000313" key="5">
    <source>
        <dbReference type="RefSeq" id="XP_071938233.1"/>
    </source>
</evidence>
<dbReference type="InterPro" id="IPR026961">
    <property type="entry name" value="PGG_dom"/>
</dbReference>
<evidence type="ECO:0000256" key="2">
    <source>
        <dbReference type="SAM" id="Phobius"/>
    </source>
</evidence>
<proteinExistence type="predicted"/>